<name>A0ACC7N683_9PSED</name>
<evidence type="ECO:0000313" key="1">
    <source>
        <dbReference type="EMBL" id="MFK9084290.1"/>
    </source>
</evidence>
<organism evidence="1 2">
    <name type="scientific">Pseudomonas neuropathica</name>
    <dbReference type="NCBI Taxonomy" id="2730425"/>
    <lineage>
        <taxon>Bacteria</taxon>
        <taxon>Pseudomonadati</taxon>
        <taxon>Pseudomonadota</taxon>
        <taxon>Gammaproteobacteria</taxon>
        <taxon>Pseudomonadales</taxon>
        <taxon>Pseudomonadaceae</taxon>
        <taxon>Pseudomonas</taxon>
    </lineage>
</organism>
<evidence type="ECO:0000313" key="2">
    <source>
        <dbReference type="Proteomes" id="UP001622950"/>
    </source>
</evidence>
<reference evidence="1" key="1">
    <citation type="submission" date="2024-11" db="EMBL/GenBank/DDBJ databases">
        <authorList>
            <person name="Lucas J.A."/>
        </authorList>
    </citation>
    <scope>NUCLEOTIDE SEQUENCE</scope>
    <source>
        <strain evidence="1">Z 8.8</strain>
    </source>
</reference>
<sequence length="490" mass="55764">MRIAICVSGHLRNLSEDNQLVALIKKTSADVFISTWNNIGATSAYDRFFPSASIAELIIGLDESQKYNYDINKFKRSYPALHNLFYDNKKIDKNLVTSILPNIKALHIEEPPIDFEINRTLNGITYPAELLDAMPERYMFSLPMFYKIHTSNELKKNYETQNNFKYDIVIRARTDIDFNNLEEIISSVNREHSDNEISTIADDSSLNDELFLSDIFAIGSSRSMDDYAQIFTMLPDYWNLSKYPDLAFSKRSAERLLGYHVKIIKNLTCNSINSKALVSTSVARKKVGDVFPAFMTDITAKPILSSGESKAHMLMANLYYKEKMISADLPSKESILKAPIEKAWLLASIAKTHNDLVTALPLYEKAHLYLKDHDARPTIDYALTLSKLGDLDKALEALLSASIKNNKDHIFLRHIGTTYYQIAKSCSQDKKYFYLNLAWIYLQQSCKLGNFSNEITLRASIEVCKALNNTKEADDLTKKIETLTMKKSGH</sequence>
<proteinExistence type="predicted"/>
<comment type="caution">
    <text evidence="1">The sequence shown here is derived from an EMBL/GenBank/DDBJ whole genome shotgun (WGS) entry which is preliminary data.</text>
</comment>
<accession>A0ACC7N683</accession>
<dbReference type="Proteomes" id="UP001622950">
    <property type="component" value="Unassembled WGS sequence"/>
</dbReference>
<protein>
    <submittedName>
        <fullName evidence="1">Uncharacterized protein</fullName>
    </submittedName>
</protein>
<gene>
    <name evidence="1" type="ORF">ACJEBM_26910</name>
</gene>
<dbReference type="EMBL" id="JBJHQE010000077">
    <property type="protein sequence ID" value="MFK9084290.1"/>
    <property type="molecule type" value="Genomic_DNA"/>
</dbReference>
<keyword evidence="2" id="KW-1185">Reference proteome</keyword>